<gene>
    <name evidence="5" type="ORF">METZ01_LOCUS108968</name>
</gene>
<dbReference type="SUPFAM" id="SSF56801">
    <property type="entry name" value="Acetyl-CoA synthetase-like"/>
    <property type="match status" value="1"/>
</dbReference>
<proteinExistence type="inferred from homology"/>
<evidence type="ECO:0000313" key="5">
    <source>
        <dbReference type="EMBL" id="SVA56114.1"/>
    </source>
</evidence>
<evidence type="ECO:0008006" key="6">
    <source>
        <dbReference type="Google" id="ProtNLM"/>
    </source>
</evidence>
<dbReference type="InterPro" id="IPR045851">
    <property type="entry name" value="AMP-bd_C_sf"/>
</dbReference>
<feature type="domain" description="AMP-binding enzyme C-terminal" evidence="4">
    <location>
        <begin position="425"/>
        <end position="500"/>
    </location>
</feature>
<protein>
    <recommendedName>
        <fullName evidence="6">AMP-dependent synthetase/ligase domain-containing protein</fullName>
    </recommendedName>
</protein>
<evidence type="ECO:0000259" key="3">
    <source>
        <dbReference type="Pfam" id="PF00501"/>
    </source>
</evidence>
<dbReference type="GO" id="GO:0031956">
    <property type="term" value="F:medium-chain fatty acid-CoA ligase activity"/>
    <property type="evidence" value="ECO:0007669"/>
    <property type="project" value="TreeGrafter"/>
</dbReference>
<keyword evidence="2" id="KW-0436">Ligase</keyword>
<dbReference type="Pfam" id="PF13193">
    <property type="entry name" value="AMP-binding_C"/>
    <property type="match status" value="1"/>
</dbReference>
<feature type="domain" description="AMP-dependent synthetase/ligase" evidence="3">
    <location>
        <begin position="13"/>
        <end position="370"/>
    </location>
</feature>
<dbReference type="Gene3D" id="3.30.300.30">
    <property type="match status" value="1"/>
</dbReference>
<dbReference type="AlphaFoldDB" id="A0A381WUD6"/>
<dbReference type="GO" id="GO:0006631">
    <property type="term" value="P:fatty acid metabolic process"/>
    <property type="evidence" value="ECO:0007669"/>
    <property type="project" value="TreeGrafter"/>
</dbReference>
<dbReference type="PANTHER" id="PTHR43201">
    <property type="entry name" value="ACYL-COA SYNTHETASE"/>
    <property type="match status" value="1"/>
</dbReference>
<accession>A0A381WUD6</accession>
<dbReference type="Pfam" id="PF00501">
    <property type="entry name" value="AMP-binding"/>
    <property type="match status" value="1"/>
</dbReference>
<comment type="similarity">
    <text evidence="1">Belongs to the ATP-dependent AMP-binding enzyme family.</text>
</comment>
<dbReference type="PROSITE" id="PS00455">
    <property type="entry name" value="AMP_BINDING"/>
    <property type="match status" value="1"/>
</dbReference>
<dbReference type="InterPro" id="IPR042099">
    <property type="entry name" value="ANL_N_sf"/>
</dbReference>
<dbReference type="InterPro" id="IPR020845">
    <property type="entry name" value="AMP-binding_CS"/>
</dbReference>
<organism evidence="5">
    <name type="scientific">marine metagenome</name>
    <dbReference type="NCBI Taxonomy" id="408172"/>
    <lineage>
        <taxon>unclassified sequences</taxon>
        <taxon>metagenomes</taxon>
        <taxon>ecological metagenomes</taxon>
    </lineage>
</organism>
<dbReference type="InterPro" id="IPR025110">
    <property type="entry name" value="AMP-bd_C"/>
</dbReference>
<sequence length="511" mass="57579">MALRITLGNLLHECAEKFAKRQFLVIAETGETLTYHEFEILTNRLANGLLDKYSESLSYVDIFLENSTQYLAITYALKKVNAVEVSINPAMRGESLTRMIDQTGSKLLFTSGPQLEALDQIRDSIPNVQTLIMIDGANEARNLFPELQIISFEEILSSCEEHIVSPAKDTDIATILFTSGTTGVSKGCLLSHRYAVRTAENMIEPYKVSSDDCVYTFYPLSHIGPAYYDILPTIMMGGRVVMRQRFSVSNFWPEVKKYGVTWFMMLGSVQQLLWAHPSCPEERDHKVTRCWGAPTPVPKKDFDARFNLHLIPGGGYGSTDAGWVVAPQWDHPGGIVLPHFEVAIHDENDDPVPAGQAGEMVVRPLEPGVMCDGYFGMPERTLESWRNLWFHTGDIGRMDEQGRFYFMHRISERIRVKGEMISAYEVEESVLTHPDVQDCAAIGVPSEMGEEDVKLFVVRKNGTEINSEDLIQHCRERMARFMVPKHIVFLNEMPRTSTGKPEKGKLAALNC</sequence>
<dbReference type="InterPro" id="IPR000873">
    <property type="entry name" value="AMP-dep_synth/lig_dom"/>
</dbReference>
<evidence type="ECO:0000256" key="2">
    <source>
        <dbReference type="ARBA" id="ARBA00022598"/>
    </source>
</evidence>
<name>A0A381WUD6_9ZZZZ</name>
<reference evidence="5" key="1">
    <citation type="submission" date="2018-05" db="EMBL/GenBank/DDBJ databases">
        <authorList>
            <person name="Lanie J.A."/>
            <person name="Ng W.-L."/>
            <person name="Kazmierczak K.M."/>
            <person name="Andrzejewski T.M."/>
            <person name="Davidsen T.M."/>
            <person name="Wayne K.J."/>
            <person name="Tettelin H."/>
            <person name="Glass J.I."/>
            <person name="Rusch D."/>
            <person name="Podicherti R."/>
            <person name="Tsui H.-C.T."/>
            <person name="Winkler M.E."/>
        </authorList>
    </citation>
    <scope>NUCLEOTIDE SEQUENCE</scope>
</reference>
<evidence type="ECO:0000256" key="1">
    <source>
        <dbReference type="ARBA" id="ARBA00006432"/>
    </source>
</evidence>
<dbReference type="Gene3D" id="3.40.50.12780">
    <property type="entry name" value="N-terminal domain of ligase-like"/>
    <property type="match status" value="1"/>
</dbReference>
<dbReference type="EMBL" id="UINC01012911">
    <property type="protein sequence ID" value="SVA56114.1"/>
    <property type="molecule type" value="Genomic_DNA"/>
</dbReference>
<evidence type="ECO:0000259" key="4">
    <source>
        <dbReference type="Pfam" id="PF13193"/>
    </source>
</evidence>
<dbReference type="PANTHER" id="PTHR43201:SF5">
    <property type="entry name" value="MEDIUM-CHAIN ACYL-COA LIGASE ACSF2, MITOCHONDRIAL"/>
    <property type="match status" value="1"/>
</dbReference>